<dbReference type="InterPro" id="IPR044554">
    <property type="entry name" value="ANAPC2"/>
</dbReference>
<dbReference type="GO" id="GO:0007091">
    <property type="term" value="P:metaphase/anaphase transition of mitotic cell cycle"/>
    <property type="evidence" value="ECO:0007669"/>
    <property type="project" value="TreeGrafter"/>
</dbReference>
<evidence type="ECO:0000313" key="2">
    <source>
        <dbReference type="EnsemblMetazoa" id="Aqu2.1.21449_001"/>
    </source>
</evidence>
<sequence>MEALGVKLLKGYLKVSLQDKLLPQFWSHFDANKSNYVILQEVLEAISDLTNSISFNNVTLVRSGLVGYYITYTLHYIYNAMDDYESVLVDLHECLRQVDLREELVESLTKVYESRLLHHGANTSDIITQYISSVRSLKLLDPTGVVLERVCEPVKAYLSFNNLYLLIITGTVTRIMASLIDDSNNDLLE</sequence>
<dbReference type="Pfam" id="PF25773">
    <property type="entry name" value="TPR_ANAPC2"/>
    <property type="match status" value="1"/>
</dbReference>
<dbReference type="STRING" id="400682.A0A1X7U209"/>
<dbReference type="InterPro" id="IPR002048">
    <property type="entry name" value="EF_hand_dom"/>
</dbReference>
<dbReference type="AlphaFoldDB" id="A0A1X7U209"/>
<dbReference type="OrthoDB" id="5581181at2759"/>
<dbReference type="PANTHER" id="PTHR45957">
    <property type="entry name" value="ANAPHASE-PROMOTING COMPLEX SUBUNIT 2"/>
    <property type="match status" value="1"/>
</dbReference>
<reference evidence="2" key="1">
    <citation type="submission" date="2017-05" db="UniProtKB">
        <authorList>
            <consortium name="EnsemblMetazoa"/>
        </authorList>
    </citation>
    <scope>IDENTIFICATION</scope>
</reference>
<feature type="domain" description="EF-hand" evidence="1">
    <location>
        <begin position="17"/>
        <end position="52"/>
    </location>
</feature>
<organism evidence="2">
    <name type="scientific">Amphimedon queenslandica</name>
    <name type="common">Sponge</name>
    <dbReference type="NCBI Taxonomy" id="400682"/>
    <lineage>
        <taxon>Eukaryota</taxon>
        <taxon>Metazoa</taxon>
        <taxon>Porifera</taxon>
        <taxon>Demospongiae</taxon>
        <taxon>Heteroscleromorpha</taxon>
        <taxon>Haplosclerida</taxon>
        <taxon>Niphatidae</taxon>
        <taxon>Amphimedon</taxon>
    </lineage>
</organism>
<evidence type="ECO:0000259" key="1">
    <source>
        <dbReference type="PROSITE" id="PS50222"/>
    </source>
</evidence>
<dbReference type="GO" id="GO:0005680">
    <property type="term" value="C:anaphase-promoting complex"/>
    <property type="evidence" value="ECO:0007669"/>
    <property type="project" value="TreeGrafter"/>
</dbReference>
<dbReference type="EnsemblMetazoa" id="Aqu2.1.21449_001">
    <property type="protein sequence ID" value="Aqu2.1.21449_001"/>
    <property type="gene ID" value="Aqu2.1.21449"/>
</dbReference>
<protein>
    <recommendedName>
        <fullName evidence="1">EF-hand domain-containing protein</fullName>
    </recommendedName>
</protein>
<name>A0A1X7U209_AMPQE</name>
<dbReference type="GO" id="GO:0005509">
    <property type="term" value="F:calcium ion binding"/>
    <property type="evidence" value="ECO:0007669"/>
    <property type="project" value="InterPro"/>
</dbReference>
<dbReference type="PROSITE" id="PS50222">
    <property type="entry name" value="EF_HAND_2"/>
    <property type="match status" value="1"/>
</dbReference>
<proteinExistence type="predicted"/>
<dbReference type="InterPro" id="IPR057975">
    <property type="entry name" value="TPR_ANAPC2"/>
</dbReference>
<dbReference type="PANTHER" id="PTHR45957:SF1">
    <property type="entry name" value="ANAPHASE-PROMOTING COMPLEX SUBUNIT 2"/>
    <property type="match status" value="1"/>
</dbReference>
<dbReference type="GO" id="GO:0070979">
    <property type="term" value="P:protein K11-linked ubiquitination"/>
    <property type="evidence" value="ECO:0007669"/>
    <property type="project" value="TreeGrafter"/>
</dbReference>
<dbReference type="InParanoid" id="A0A1X7U209"/>
<dbReference type="eggNOG" id="KOG2165">
    <property type="taxonomic scope" value="Eukaryota"/>
</dbReference>
<accession>A0A1X7U209</accession>